<dbReference type="Pfam" id="PF01381">
    <property type="entry name" value="HTH_3"/>
    <property type="match status" value="1"/>
</dbReference>
<dbReference type="InterPro" id="IPR017271">
    <property type="entry name" value="Tscrpt_reg_HTH_MJ1545_prd"/>
</dbReference>
<evidence type="ECO:0000313" key="2">
    <source>
        <dbReference type="EMBL" id="HHQ79889.1"/>
    </source>
</evidence>
<dbReference type="Gene3D" id="1.10.260.40">
    <property type="entry name" value="lambda repressor-like DNA-binding domains"/>
    <property type="match status" value="1"/>
</dbReference>
<reference evidence="2" key="1">
    <citation type="journal article" date="2020" name="mSystems">
        <title>Genome- and Community-Level Interaction Insights into Carbon Utilization and Element Cycling Functions of Hydrothermarchaeota in Hydrothermal Sediment.</title>
        <authorList>
            <person name="Zhou Z."/>
            <person name="Liu Y."/>
            <person name="Xu W."/>
            <person name="Pan J."/>
            <person name="Luo Z.H."/>
            <person name="Li M."/>
        </authorList>
    </citation>
    <scope>NUCLEOTIDE SEQUENCE [LARGE SCALE GENOMIC DNA]</scope>
    <source>
        <strain evidence="2">SpSt-1116</strain>
    </source>
</reference>
<dbReference type="PIRSF" id="PIRSF037724">
    <property type="entry name" value="TF_HTH_MJ1545_prd"/>
    <property type="match status" value="1"/>
</dbReference>
<sequence length="236" mass="26269">MLERVAREISGEIVWSDDPAECMRKWREIFKATQTEVARRMGVAPSVINDYEKGRRIPGSKFVKKYVKTLLEMDRERGWTTVRALARNIRLPTEAVIDIHEFSRSVPLKAIVEAVKGEVLWGERHVEKPIYGYTVLDSIATIISMSGSEFYNLMGMTAERALVFTNVGTGRSPMVAVRVSPLKPGAVIVYGPKKVDPLAIVLAEKDNVPLIVSRIESVELLVHSLRMLGTGATSSS</sequence>
<dbReference type="SMART" id="SM00530">
    <property type="entry name" value="HTH_XRE"/>
    <property type="match status" value="1"/>
</dbReference>
<name>A0A7J3ZIL8_9CREN</name>
<feature type="domain" description="HTH cro/C1-type" evidence="1">
    <location>
        <begin position="23"/>
        <end position="70"/>
    </location>
</feature>
<dbReference type="SUPFAM" id="SSF47413">
    <property type="entry name" value="lambda repressor-like DNA-binding domains"/>
    <property type="match status" value="1"/>
</dbReference>
<dbReference type="EMBL" id="DRZC01000005">
    <property type="protein sequence ID" value="HHQ79889.1"/>
    <property type="molecule type" value="Genomic_DNA"/>
</dbReference>
<dbReference type="InterPro" id="IPR001387">
    <property type="entry name" value="Cro/C1-type_HTH"/>
</dbReference>
<proteinExistence type="predicted"/>
<dbReference type="SUPFAM" id="SSF75138">
    <property type="entry name" value="HprK N-terminal domain-like"/>
    <property type="match status" value="1"/>
</dbReference>
<dbReference type="PROSITE" id="PS50943">
    <property type="entry name" value="HTH_CROC1"/>
    <property type="match status" value="1"/>
</dbReference>
<dbReference type="CDD" id="cd00093">
    <property type="entry name" value="HTH_XRE"/>
    <property type="match status" value="1"/>
</dbReference>
<accession>A0A7J3ZIL8</accession>
<dbReference type="InterPro" id="IPR028979">
    <property type="entry name" value="Ser_kin/Pase_Hpr-like_N_sf"/>
</dbReference>
<comment type="caution">
    <text evidence="2">The sequence shown here is derived from an EMBL/GenBank/DDBJ whole genome shotgun (WGS) entry which is preliminary data.</text>
</comment>
<gene>
    <name evidence="2" type="ORF">ENM78_00265</name>
</gene>
<protein>
    <submittedName>
        <fullName evidence="2">Helix-turn-helix domain-containing protein</fullName>
    </submittedName>
</protein>
<evidence type="ECO:0000259" key="1">
    <source>
        <dbReference type="PROSITE" id="PS50943"/>
    </source>
</evidence>
<dbReference type="InterPro" id="IPR010982">
    <property type="entry name" value="Lambda_DNA-bd_dom_sf"/>
</dbReference>
<dbReference type="AlphaFoldDB" id="A0A7J3ZIL8"/>
<organism evidence="2">
    <name type="scientific">Fervidicoccus fontis</name>
    <dbReference type="NCBI Taxonomy" id="683846"/>
    <lineage>
        <taxon>Archaea</taxon>
        <taxon>Thermoproteota</taxon>
        <taxon>Thermoprotei</taxon>
        <taxon>Fervidicoccales</taxon>
        <taxon>Fervidicoccaceae</taxon>
        <taxon>Fervidicoccus</taxon>
    </lineage>
</organism>
<dbReference type="GO" id="GO:0003677">
    <property type="term" value="F:DNA binding"/>
    <property type="evidence" value="ECO:0007669"/>
    <property type="project" value="InterPro"/>
</dbReference>